<feature type="transmembrane region" description="Helical" evidence="1">
    <location>
        <begin position="71"/>
        <end position="92"/>
    </location>
</feature>
<feature type="transmembrane region" description="Helical" evidence="1">
    <location>
        <begin position="12"/>
        <end position="36"/>
    </location>
</feature>
<dbReference type="EMBL" id="MHTV01000002">
    <property type="protein sequence ID" value="OHA67851.1"/>
    <property type="molecule type" value="Genomic_DNA"/>
</dbReference>
<feature type="transmembrane region" description="Helical" evidence="1">
    <location>
        <begin position="147"/>
        <end position="165"/>
    </location>
</feature>
<sequence>MSISRFTSFFSTPARIVLFWIGAGWVVQIIILNIALTGLLGYGIWSPVSITWLTGIIFIFGIGSTVIRSRVAALAVIVLFVAASVIFVWLALADSSSCESFVCLAIMLTILIFVGVTSVGAVALPLATARLMANRKMEWSGVFHKSLVFGGWWFVVIIGIWAVVYNPLYSSLEGYRAGNARGQAYYQEQQEAFERFRKTYRMVSPKYLPSILNPKPSVYSTANRVSYTYDCDELNLFEIDQIAPEFSEDVLNSEEQISKQEKQIILNREVLFRDVDRGVIVWRQAIFQTSDLYIVVQYNVAECPISNDEFVKTIAGLIEGTQPPSSSASVLRSEDHTMGWQTYRNEEYRFEVQYPAYFNILDQSKIMLKASSSTADWFDVNIHPQSLDGFVYKNQAGGFSFQYDIQRDRWKPSEKGVSETFAPQKNVIPGTDITYYEVHTGDGAVTANTAFISSRAWGKNAVIEIRLSRNESYRDCLKPCPEGIPLSSHQTFNQILSTFDFTDTKPYLSVGVGDVINYYSLTQINYVKTKGVIVALDYDPSFGEILLTNAQGDYLLVTVSHADMDEFLPVFSEDLKIGDTIEVKGVAYFTDPEVAQLNERLKTDIQFPDKIGMLGLDHDGIRVISK</sequence>
<keyword evidence="1" id="KW-0812">Transmembrane</keyword>
<dbReference type="AlphaFoldDB" id="A0A1G2R6Z0"/>
<feature type="transmembrane region" description="Helical" evidence="1">
    <location>
        <begin position="104"/>
        <end position="126"/>
    </location>
</feature>
<keyword evidence="1" id="KW-1133">Transmembrane helix</keyword>
<evidence type="ECO:0000256" key="1">
    <source>
        <dbReference type="SAM" id="Phobius"/>
    </source>
</evidence>
<keyword evidence="1" id="KW-0472">Membrane</keyword>
<evidence type="ECO:0000313" key="2">
    <source>
        <dbReference type="EMBL" id="OHA67851.1"/>
    </source>
</evidence>
<evidence type="ECO:0000313" key="3">
    <source>
        <dbReference type="Proteomes" id="UP000178092"/>
    </source>
</evidence>
<comment type="caution">
    <text evidence="2">The sequence shown here is derived from an EMBL/GenBank/DDBJ whole genome shotgun (WGS) entry which is preliminary data.</text>
</comment>
<feature type="transmembrane region" description="Helical" evidence="1">
    <location>
        <begin position="42"/>
        <end position="64"/>
    </location>
</feature>
<protein>
    <submittedName>
        <fullName evidence="2">Uncharacterized protein</fullName>
    </submittedName>
</protein>
<proteinExistence type="predicted"/>
<organism evidence="2 3">
    <name type="scientific">Candidatus Wildermuthbacteria bacterium RIFCSPHIGHO2_02_FULL_45_25</name>
    <dbReference type="NCBI Taxonomy" id="1802450"/>
    <lineage>
        <taxon>Bacteria</taxon>
        <taxon>Candidatus Wildermuthiibacteriota</taxon>
    </lineage>
</organism>
<accession>A0A1G2R6Z0</accession>
<dbReference type="Proteomes" id="UP000178092">
    <property type="component" value="Unassembled WGS sequence"/>
</dbReference>
<reference evidence="2 3" key="1">
    <citation type="journal article" date="2016" name="Nat. Commun.">
        <title>Thousands of microbial genomes shed light on interconnected biogeochemical processes in an aquifer system.</title>
        <authorList>
            <person name="Anantharaman K."/>
            <person name="Brown C.T."/>
            <person name="Hug L.A."/>
            <person name="Sharon I."/>
            <person name="Castelle C.J."/>
            <person name="Probst A.J."/>
            <person name="Thomas B.C."/>
            <person name="Singh A."/>
            <person name="Wilkins M.J."/>
            <person name="Karaoz U."/>
            <person name="Brodie E.L."/>
            <person name="Williams K.H."/>
            <person name="Hubbard S.S."/>
            <person name="Banfield J.F."/>
        </authorList>
    </citation>
    <scope>NUCLEOTIDE SEQUENCE [LARGE SCALE GENOMIC DNA]</scope>
</reference>
<gene>
    <name evidence="2" type="ORF">A3C04_02860</name>
</gene>
<name>A0A1G2R6Z0_9BACT</name>